<comment type="subcellular location">
    <subcellularLocation>
        <location evidence="1">Membrane</location>
        <topology evidence="1">Multi-pass membrane protein</topology>
    </subcellularLocation>
</comment>
<proteinExistence type="predicted"/>
<evidence type="ECO:0000259" key="6">
    <source>
        <dbReference type="Pfam" id="PF01957"/>
    </source>
</evidence>
<dbReference type="AlphaFoldDB" id="A0A139STD1"/>
<evidence type="ECO:0000256" key="4">
    <source>
        <dbReference type="ARBA" id="ARBA00023136"/>
    </source>
</evidence>
<dbReference type="EMBL" id="LSZP01000004">
    <property type="protein sequence ID" value="KXU37837.1"/>
    <property type="molecule type" value="Genomic_DNA"/>
</dbReference>
<dbReference type="InterPro" id="IPR012340">
    <property type="entry name" value="NA-bd_OB-fold"/>
</dbReference>
<dbReference type="GO" id="GO:0005886">
    <property type="term" value="C:plasma membrane"/>
    <property type="evidence" value="ECO:0007669"/>
    <property type="project" value="TreeGrafter"/>
</dbReference>
<keyword evidence="2 5" id="KW-0812">Transmembrane</keyword>
<evidence type="ECO:0000313" key="7">
    <source>
        <dbReference type="EMBL" id="KXU37837.1"/>
    </source>
</evidence>
<keyword evidence="4 5" id="KW-0472">Membrane</keyword>
<evidence type="ECO:0000256" key="5">
    <source>
        <dbReference type="SAM" id="Phobius"/>
    </source>
</evidence>
<dbReference type="PANTHER" id="PTHR33507:SF3">
    <property type="entry name" value="INNER MEMBRANE PROTEIN YBBJ"/>
    <property type="match status" value="1"/>
</dbReference>
<dbReference type="RefSeq" id="WP_068710865.1">
    <property type="nucleotide sequence ID" value="NZ_LSZP01000004.1"/>
</dbReference>
<gene>
    <name evidence="7" type="ORF">AXK12_01390</name>
</gene>
<evidence type="ECO:0000256" key="1">
    <source>
        <dbReference type="ARBA" id="ARBA00004141"/>
    </source>
</evidence>
<evidence type="ECO:0000256" key="3">
    <source>
        <dbReference type="ARBA" id="ARBA00022989"/>
    </source>
</evidence>
<evidence type="ECO:0000313" key="8">
    <source>
        <dbReference type="Proteomes" id="UP000071392"/>
    </source>
</evidence>
<dbReference type="InterPro" id="IPR052165">
    <property type="entry name" value="Membrane_assoc_protease"/>
</dbReference>
<sequence>MTAILICFAIGSLLIGFEVVVPGGILGTIGGVALLCAVGLSFHDYGVNGGALAFVAALVLVVAVLFIEFKILPKTALGRSLFLEGSVSGTATAEPQQSLVGARGEAITTLAPSGYVLIDGRQHEAFSRSGFISAGKPVKVVAAESFRLIVILENTP</sequence>
<dbReference type="OrthoDB" id="194720at2"/>
<dbReference type="Gene3D" id="2.40.50.140">
    <property type="entry name" value="Nucleic acid-binding proteins"/>
    <property type="match status" value="1"/>
</dbReference>
<name>A0A139STD1_9BACT</name>
<protein>
    <recommendedName>
        <fullName evidence="6">NfeD-like C-terminal domain-containing protein</fullName>
    </recommendedName>
</protein>
<keyword evidence="3 5" id="KW-1133">Transmembrane helix</keyword>
<comment type="caution">
    <text evidence="7">The sequence shown here is derived from an EMBL/GenBank/DDBJ whole genome shotgun (WGS) entry which is preliminary data.</text>
</comment>
<accession>A0A139STD1</accession>
<dbReference type="Proteomes" id="UP000071392">
    <property type="component" value="Unassembled WGS sequence"/>
</dbReference>
<dbReference type="PANTHER" id="PTHR33507">
    <property type="entry name" value="INNER MEMBRANE PROTEIN YBBJ"/>
    <property type="match status" value="1"/>
</dbReference>
<keyword evidence="8" id="KW-1185">Reference proteome</keyword>
<dbReference type="InterPro" id="IPR002810">
    <property type="entry name" value="NfeD-like_C"/>
</dbReference>
<dbReference type="Pfam" id="PF01957">
    <property type="entry name" value="NfeD"/>
    <property type="match status" value="1"/>
</dbReference>
<feature type="transmembrane region" description="Helical" evidence="5">
    <location>
        <begin position="51"/>
        <end position="72"/>
    </location>
</feature>
<reference evidence="7 8" key="1">
    <citation type="submission" date="2016-02" db="EMBL/GenBank/DDBJ databases">
        <authorList>
            <person name="Wen L."/>
            <person name="He K."/>
            <person name="Yang H."/>
        </authorList>
    </citation>
    <scope>NUCLEOTIDE SEQUENCE [LARGE SCALE GENOMIC DNA]</scope>
    <source>
        <strain evidence="7 8">CV41</strain>
    </source>
</reference>
<evidence type="ECO:0000256" key="2">
    <source>
        <dbReference type="ARBA" id="ARBA00022692"/>
    </source>
</evidence>
<feature type="domain" description="NfeD-like C-terminal" evidence="6">
    <location>
        <begin position="97"/>
        <end position="150"/>
    </location>
</feature>
<dbReference type="STRING" id="1548208.AXK12_01390"/>
<dbReference type="SUPFAM" id="SSF141322">
    <property type="entry name" value="NfeD domain-like"/>
    <property type="match status" value="1"/>
</dbReference>
<organism evidence="7 8">
    <name type="scientific">Cephaloticoccus capnophilus</name>
    <dbReference type="NCBI Taxonomy" id="1548208"/>
    <lineage>
        <taxon>Bacteria</taxon>
        <taxon>Pseudomonadati</taxon>
        <taxon>Verrucomicrobiota</taxon>
        <taxon>Opitutia</taxon>
        <taxon>Opitutales</taxon>
        <taxon>Opitutaceae</taxon>
        <taxon>Cephaloticoccus</taxon>
    </lineage>
</organism>